<gene>
    <name evidence="2" type="ORF">LCGC14_0971480</name>
</gene>
<dbReference type="AlphaFoldDB" id="A0A0F9QUR8"/>
<comment type="caution">
    <text evidence="2">The sequence shown here is derived from an EMBL/GenBank/DDBJ whole genome shotgun (WGS) entry which is preliminary data.</text>
</comment>
<proteinExistence type="predicted"/>
<protein>
    <submittedName>
        <fullName evidence="2">Uncharacterized protein</fullName>
    </submittedName>
</protein>
<evidence type="ECO:0000313" key="2">
    <source>
        <dbReference type="EMBL" id="KKN16886.1"/>
    </source>
</evidence>
<reference evidence="2" key="1">
    <citation type="journal article" date="2015" name="Nature">
        <title>Complex archaea that bridge the gap between prokaryotes and eukaryotes.</title>
        <authorList>
            <person name="Spang A."/>
            <person name="Saw J.H."/>
            <person name="Jorgensen S.L."/>
            <person name="Zaremba-Niedzwiedzka K."/>
            <person name="Martijn J."/>
            <person name="Lind A.E."/>
            <person name="van Eijk R."/>
            <person name="Schleper C."/>
            <person name="Guy L."/>
            <person name="Ettema T.J."/>
        </authorList>
    </citation>
    <scope>NUCLEOTIDE SEQUENCE</scope>
</reference>
<organism evidence="2">
    <name type="scientific">marine sediment metagenome</name>
    <dbReference type="NCBI Taxonomy" id="412755"/>
    <lineage>
        <taxon>unclassified sequences</taxon>
        <taxon>metagenomes</taxon>
        <taxon>ecological metagenomes</taxon>
    </lineage>
</organism>
<dbReference type="EMBL" id="LAZR01003572">
    <property type="protein sequence ID" value="KKN16886.1"/>
    <property type="molecule type" value="Genomic_DNA"/>
</dbReference>
<sequence length="73" mass="8166">MSFPVGSKIQVHEKAKRRRNATRGMRCAKGTIPQVPHQEIAPEAGARETWFDKLRGLLRWFAGIVGIRLKPGG</sequence>
<evidence type="ECO:0000256" key="1">
    <source>
        <dbReference type="SAM" id="MobiDB-lite"/>
    </source>
</evidence>
<accession>A0A0F9QUR8</accession>
<name>A0A0F9QUR8_9ZZZZ</name>
<feature type="region of interest" description="Disordered" evidence="1">
    <location>
        <begin position="1"/>
        <end position="22"/>
    </location>
</feature>